<sequence>MITLYCFGPMFGLPEASPYVTKTEVQLKLLGLAYGKERGRPDQSPKGQLPFIDEEGERIADSHFIREHLEKKHGKDLDAGLDARQRAEAWAIERMLENQFAAASGYARWLIPENFAKGPARFVDGAPEELRPKLREELLARVRENYRAIGVARHSDEEIVALGARSLAALSALLGGKPYLFGDRPAGVDATAFAVLA</sequence>
<dbReference type="InterPro" id="IPR026928">
    <property type="entry name" value="FAX/IsoI-like"/>
</dbReference>
<evidence type="ECO:0000313" key="3">
    <source>
        <dbReference type="Proteomes" id="UP000075635"/>
    </source>
</evidence>
<protein>
    <submittedName>
        <fullName evidence="2">Glutathione S-transferase</fullName>
    </submittedName>
</protein>
<dbReference type="InterPro" id="IPR040079">
    <property type="entry name" value="Glutathione_S-Trfase"/>
</dbReference>
<keyword evidence="2" id="KW-0808">Transferase</keyword>
<dbReference type="InterPro" id="IPR033468">
    <property type="entry name" value="Metaxin_GST"/>
</dbReference>
<dbReference type="SFLD" id="SFLDG01180">
    <property type="entry name" value="SUF1"/>
    <property type="match status" value="1"/>
</dbReference>
<name>A0A150RHY9_SORCE</name>
<dbReference type="SUPFAM" id="SSF47616">
    <property type="entry name" value="GST C-terminal domain-like"/>
    <property type="match status" value="1"/>
</dbReference>
<dbReference type="InterPro" id="IPR012336">
    <property type="entry name" value="Thioredoxin-like_fold"/>
</dbReference>
<dbReference type="SUPFAM" id="SSF52833">
    <property type="entry name" value="Thioredoxin-like"/>
    <property type="match status" value="1"/>
</dbReference>
<dbReference type="Pfam" id="PF17171">
    <property type="entry name" value="GST_C_6"/>
    <property type="match status" value="1"/>
</dbReference>
<dbReference type="AlphaFoldDB" id="A0A150RHY9"/>
<dbReference type="PANTHER" id="PTHR12289">
    <property type="entry name" value="METAXIN RELATED"/>
    <property type="match status" value="1"/>
</dbReference>
<organism evidence="2 3">
    <name type="scientific">Sorangium cellulosum</name>
    <name type="common">Polyangium cellulosum</name>
    <dbReference type="NCBI Taxonomy" id="56"/>
    <lineage>
        <taxon>Bacteria</taxon>
        <taxon>Pseudomonadati</taxon>
        <taxon>Myxococcota</taxon>
        <taxon>Polyangia</taxon>
        <taxon>Polyangiales</taxon>
        <taxon>Polyangiaceae</taxon>
        <taxon>Sorangium</taxon>
    </lineage>
</organism>
<dbReference type="Gene3D" id="3.40.30.10">
    <property type="entry name" value="Glutaredoxin"/>
    <property type="match status" value="1"/>
</dbReference>
<dbReference type="InterPro" id="IPR036249">
    <property type="entry name" value="Thioredoxin-like_sf"/>
</dbReference>
<evidence type="ECO:0000313" key="2">
    <source>
        <dbReference type="EMBL" id="KYF79773.1"/>
    </source>
</evidence>
<reference evidence="2 3" key="1">
    <citation type="submission" date="2014-02" db="EMBL/GenBank/DDBJ databases">
        <title>The small core and large imbalanced accessory genome model reveals a collaborative survival strategy of Sorangium cellulosum strains in nature.</title>
        <authorList>
            <person name="Han K."/>
            <person name="Peng R."/>
            <person name="Blom J."/>
            <person name="Li Y.-Z."/>
        </authorList>
    </citation>
    <scope>NUCLEOTIDE SEQUENCE [LARGE SCALE GENOMIC DNA]</scope>
    <source>
        <strain evidence="2 3">So0011-07</strain>
    </source>
</reference>
<proteinExistence type="predicted"/>
<dbReference type="Proteomes" id="UP000075635">
    <property type="component" value="Unassembled WGS sequence"/>
</dbReference>
<feature type="domain" description="GST C-terminal" evidence="1">
    <location>
        <begin position="82"/>
        <end position="197"/>
    </location>
</feature>
<gene>
    <name evidence="2" type="ORF">BE17_48430</name>
</gene>
<dbReference type="PANTHER" id="PTHR12289:SF41">
    <property type="entry name" value="FAILED AXON CONNECTIONS-RELATED"/>
    <property type="match status" value="1"/>
</dbReference>
<dbReference type="Pfam" id="PF17172">
    <property type="entry name" value="GST_N_4"/>
    <property type="match status" value="1"/>
</dbReference>
<dbReference type="SFLD" id="SFLDG01200">
    <property type="entry name" value="SUF1.1"/>
    <property type="match status" value="1"/>
</dbReference>
<evidence type="ECO:0000259" key="1">
    <source>
        <dbReference type="PROSITE" id="PS50405"/>
    </source>
</evidence>
<dbReference type="SFLD" id="SFLDS00019">
    <property type="entry name" value="Glutathione_Transferase_(cytos"/>
    <property type="match status" value="1"/>
</dbReference>
<accession>A0A150RHY9</accession>
<dbReference type="CDD" id="cd03193">
    <property type="entry name" value="GST_C_Metaxin"/>
    <property type="match status" value="1"/>
</dbReference>
<feature type="non-terminal residue" evidence="2">
    <location>
        <position position="197"/>
    </location>
</feature>
<dbReference type="InterPro" id="IPR010987">
    <property type="entry name" value="Glutathione-S-Trfase_C-like"/>
</dbReference>
<dbReference type="Gene3D" id="1.20.1050.10">
    <property type="match status" value="1"/>
</dbReference>
<dbReference type="InterPro" id="IPR036282">
    <property type="entry name" value="Glutathione-S-Trfase_C_sf"/>
</dbReference>
<dbReference type="PROSITE" id="PS50405">
    <property type="entry name" value="GST_CTER"/>
    <property type="match status" value="1"/>
</dbReference>
<dbReference type="InterPro" id="IPR050931">
    <property type="entry name" value="Mito_Protein_Transport_Metaxin"/>
</dbReference>
<comment type="caution">
    <text evidence="2">The sequence shown here is derived from an EMBL/GenBank/DDBJ whole genome shotgun (WGS) entry which is preliminary data.</text>
</comment>
<dbReference type="EMBL" id="JEMB01002607">
    <property type="protein sequence ID" value="KYF79773.1"/>
    <property type="molecule type" value="Genomic_DNA"/>
</dbReference>
<dbReference type="GO" id="GO:0016740">
    <property type="term" value="F:transferase activity"/>
    <property type="evidence" value="ECO:0007669"/>
    <property type="project" value="UniProtKB-KW"/>
</dbReference>